<organism evidence="7 8">
    <name type="scientific">Curvularia clavata</name>
    <dbReference type="NCBI Taxonomy" id="95742"/>
    <lineage>
        <taxon>Eukaryota</taxon>
        <taxon>Fungi</taxon>
        <taxon>Dikarya</taxon>
        <taxon>Ascomycota</taxon>
        <taxon>Pezizomycotina</taxon>
        <taxon>Dothideomycetes</taxon>
        <taxon>Pleosporomycetidae</taxon>
        <taxon>Pleosporales</taxon>
        <taxon>Pleosporineae</taxon>
        <taxon>Pleosporaceae</taxon>
        <taxon>Curvularia</taxon>
    </lineage>
</organism>
<protein>
    <recommendedName>
        <fullName evidence="9">Cytochrome P450</fullName>
    </recommendedName>
</protein>
<evidence type="ECO:0000313" key="7">
    <source>
        <dbReference type="EMBL" id="USP74116.1"/>
    </source>
</evidence>
<comment type="similarity">
    <text evidence="1">Belongs to the cytochrome P450 family.</text>
</comment>
<dbReference type="GO" id="GO:0005506">
    <property type="term" value="F:iron ion binding"/>
    <property type="evidence" value="ECO:0007669"/>
    <property type="project" value="InterPro"/>
</dbReference>
<dbReference type="InterPro" id="IPR001128">
    <property type="entry name" value="Cyt_P450"/>
</dbReference>
<keyword evidence="2 6" id="KW-0479">Metal-binding</keyword>
<keyword evidence="5" id="KW-0503">Monooxygenase</keyword>
<dbReference type="InterPro" id="IPR036396">
    <property type="entry name" value="Cyt_P450_sf"/>
</dbReference>
<dbReference type="SUPFAM" id="SSF48264">
    <property type="entry name" value="Cytochrome P450"/>
    <property type="match status" value="1"/>
</dbReference>
<dbReference type="PANTHER" id="PTHR46300">
    <property type="entry name" value="P450, PUTATIVE (EUROFUNG)-RELATED-RELATED"/>
    <property type="match status" value="1"/>
</dbReference>
<dbReference type="CDD" id="cd11065">
    <property type="entry name" value="CYP64-like"/>
    <property type="match status" value="1"/>
</dbReference>
<evidence type="ECO:0000256" key="3">
    <source>
        <dbReference type="ARBA" id="ARBA00023002"/>
    </source>
</evidence>
<keyword evidence="8" id="KW-1185">Reference proteome</keyword>
<evidence type="ECO:0000256" key="2">
    <source>
        <dbReference type="ARBA" id="ARBA00022723"/>
    </source>
</evidence>
<dbReference type="Gene3D" id="1.10.630.10">
    <property type="entry name" value="Cytochrome P450"/>
    <property type="match status" value="1"/>
</dbReference>
<dbReference type="GO" id="GO:0020037">
    <property type="term" value="F:heme binding"/>
    <property type="evidence" value="ECO:0007669"/>
    <property type="project" value="InterPro"/>
</dbReference>
<dbReference type="AlphaFoldDB" id="A0A9Q8Z1C1"/>
<evidence type="ECO:0000313" key="8">
    <source>
        <dbReference type="Proteomes" id="UP001056012"/>
    </source>
</evidence>
<dbReference type="GO" id="GO:0004497">
    <property type="term" value="F:monooxygenase activity"/>
    <property type="evidence" value="ECO:0007669"/>
    <property type="project" value="UniProtKB-KW"/>
</dbReference>
<evidence type="ECO:0008006" key="9">
    <source>
        <dbReference type="Google" id="ProtNLM"/>
    </source>
</evidence>
<dbReference type="Proteomes" id="UP001056012">
    <property type="component" value="Chromosome 1"/>
</dbReference>
<sequence>MTAPPTLPLLGNIHQIPAQQTYLKAFELKDRNEAYIFCVLIKRFTEWSKKYGGLYMLHIAHQKTIVISDRRIVKELMEKKQSLTSGRPAAETLNRMLYDNDEILLMQASDPQWRTTRKYLHQNFMISMVEKTHMQLINAEAVQMLKDILDKPESFMQHTKRFANSFMMSIGYGIRTPTVDTKHMVQIGKVMSNTTKLLQPGGLPPLDIFPFLRYVPQRLLGSWRDKIDETHKELNDLHLGHLDLVLERRARKGRVECFADRLIEQQKSLELNRHQQAFMIGILIEAGSDTTSSAMNAVFNLITAHQKWAHAAQREIDSVVGEGRSPEFSDFGKLPIVSAIVKETLRLRPIAPLGFPHALKEGNALPQLPSICCFFLTTADVWIDGKLLPKGSDLIVNIYAIHQDPDAHPNPNEFNPGRYLDKPALSDEYAHASDYRDRDHYAYGIGRRLCPGIHLAERALFVTVAKALWAFEFSPKYDSDSVPMHIDITSETGYDDGVAIGPLPYPCDITVRSMARRETILAEFARAQTSVFPLFSVPEE</sequence>
<dbReference type="PRINTS" id="PR00385">
    <property type="entry name" value="P450"/>
</dbReference>
<name>A0A9Q8Z1C1_CURCL</name>
<proteinExistence type="inferred from homology"/>
<keyword evidence="6" id="KW-0349">Heme</keyword>
<dbReference type="InterPro" id="IPR050364">
    <property type="entry name" value="Cytochrome_P450_fung"/>
</dbReference>
<reference evidence="7" key="1">
    <citation type="submission" date="2021-12" db="EMBL/GenBank/DDBJ databases">
        <title>Curvularia clavata genome.</title>
        <authorList>
            <person name="Cao Y."/>
        </authorList>
    </citation>
    <scope>NUCLEOTIDE SEQUENCE</scope>
    <source>
        <strain evidence="7">Yc1106</strain>
    </source>
</reference>
<keyword evidence="4 6" id="KW-0408">Iron</keyword>
<evidence type="ECO:0000256" key="5">
    <source>
        <dbReference type="ARBA" id="ARBA00023033"/>
    </source>
</evidence>
<keyword evidence="3" id="KW-0560">Oxidoreductase</keyword>
<evidence type="ECO:0000256" key="6">
    <source>
        <dbReference type="PIRSR" id="PIRSR602401-1"/>
    </source>
</evidence>
<dbReference type="EMBL" id="CP089274">
    <property type="protein sequence ID" value="USP74116.1"/>
    <property type="molecule type" value="Genomic_DNA"/>
</dbReference>
<accession>A0A9Q8Z1C1</accession>
<dbReference type="VEuPathDB" id="FungiDB:yc1106_01390"/>
<feature type="binding site" description="axial binding residue" evidence="6">
    <location>
        <position position="450"/>
    </location>
    <ligand>
        <name>heme</name>
        <dbReference type="ChEBI" id="CHEBI:30413"/>
    </ligand>
    <ligandPart>
        <name>Fe</name>
        <dbReference type="ChEBI" id="CHEBI:18248"/>
    </ligandPart>
</feature>
<dbReference type="GO" id="GO:0016705">
    <property type="term" value="F:oxidoreductase activity, acting on paired donors, with incorporation or reduction of molecular oxygen"/>
    <property type="evidence" value="ECO:0007669"/>
    <property type="project" value="InterPro"/>
</dbReference>
<gene>
    <name evidence="7" type="ORF">yc1106_01390</name>
</gene>
<dbReference type="PRINTS" id="PR00463">
    <property type="entry name" value="EP450I"/>
</dbReference>
<dbReference type="InterPro" id="IPR002401">
    <property type="entry name" value="Cyt_P450_E_grp-I"/>
</dbReference>
<dbReference type="Pfam" id="PF00067">
    <property type="entry name" value="p450"/>
    <property type="match status" value="1"/>
</dbReference>
<dbReference type="OrthoDB" id="1103324at2759"/>
<evidence type="ECO:0000256" key="1">
    <source>
        <dbReference type="ARBA" id="ARBA00010617"/>
    </source>
</evidence>
<dbReference type="PANTHER" id="PTHR46300:SF2">
    <property type="entry name" value="CYTOCHROME P450 MONOOXYGENASE ALNH-RELATED"/>
    <property type="match status" value="1"/>
</dbReference>
<comment type="cofactor">
    <cofactor evidence="6">
        <name>heme</name>
        <dbReference type="ChEBI" id="CHEBI:30413"/>
    </cofactor>
</comment>
<evidence type="ECO:0000256" key="4">
    <source>
        <dbReference type="ARBA" id="ARBA00023004"/>
    </source>
</evidence>